<name>A0A542XGH7_9MICO</name>
<dbReference type="AlphaFoldDB" id="A0A542XGH7"/>
<organism evidence="3 4">
    <name type="scientific">Barrientosiimonas humi</name>
    <dbReference type="NCBI Taxonomy" id="999931"/>
    <lineage>
        <taxon>Bacteria</taxon>
        <taxon>Bacillati</taxon>
        <taxon>Actinomycetota</taxon>
        <taxon>Actinomycetes</taxon>
        <taxon>Micrococcales</taxon>
        <taxon>Dermacoccaceae</taxon>
        <taxon>Barrientosiimonas</taxon>
    </lineage>
</organism>
<gene>
    <name evidence="3" type="ORF">FB554_3117</name>
</gene>
<dbReference type="RefSeq" id="WP_142007274.1">
    <property type="nucleotide sequence ID" value="NZ_CAJTBP010000001.1"/>
</dbReference>
<sequence length="161" mass="17294">MSDNEIQVYSIYIDAPAQKVWDAITTSEFTTDYGYGGDVEIDLTPGGTYKNFTTAEMKQMGMGEVSVSGEVIEADAPRRLVLTWTPAWMPDAKTQLTWELTEYPSGLTQVVLTHDLTGAPDLAVQTRGGGEPASGGGGWPWVLSGLKTLLETGASMDRQAG</sequence>
<dbReference type="EMBL" id="VFOK01000001">
    <property type="protein sequence ID" value="TQL34934.1"/>
    <property type="molecule type" value="Genomic_DNA"/>
</dbReference>
<evidence type="ECO:0000259" key="2">
    <source>
        <dbReference type="Pfam" id="PF08327"/>
    </source>
</evidence>
<comment type="caution">
    <text evidence="3">The sequence shown here is derived from an EMBL/GenBank/DDBJ whole genome shotgun (WGS) entry which is preliminary data.</text>
</comment>
<dbReference type="Proteomes" id="UP000318336">
    <property type="component" value="Unassembled WGS sequence"/>
</dbReference>
<dbReference type="Pfam" id="PF08327">
    <property type="entry name" value="AHSA1"/>
    <property type="match status" value="1"/>
</dbReference>
<comment type="similarity">
    <text evidence="1">Belongs to the AHA1 family.</text>
</comment>
<reference evidence="3 4" key="1">
    <citation type="submission" date="2019-06" db="EMBL/GenBank/DDBJ databases">
        <title>Sequencing the genomes of 1000 actinobacteria strains.</title>
        <authorList>
            <person name="Klenk H.-P."/>
        </authorList>
    </citation>
    <scope>NUCLEOTIDE SEQUENCE [LARGE SCALE GENOMIC DNA]</scope>
    <source>
        <strain evidence="3 4">DSM 24617</strain>
    </source>
</reference>
<accession>A0A542XGH7</accession>
<feature type="domain" description="Activator of Hsp90 ATPase homologue 1/2-like C-terminal" evidence="2">
    <location>
        <begin position="14"/>
        <end position="151"/>
    </location>
</feature>
<keyword evidence="4" id="KW-1185">Reference proteome</keyword>
<proteinExistence type="inferred from homology"/>
<protein>
    <submittedName>
        <fullName evidence="3">Uncharacterized protein YndB with AHSA1/START domain</fullName>
    </submittedName>
</protein>
<dbReference type="InterPro" id="IPR013538">
    <property type="entry name" value="ASHA1/2-like_C"/>
</dbReference>
<dbReference type="Gene3D" id="3.30.530.20">
    <property type="match status" value="1"/>
</dbReference>
<evidence type="ECO:0000313" key="4">
    <source>
        <dbReference type="Proteomes" id="UP000318336"/>
    </source>
</evidence>
<evidence type="ECO:0000256" key="1">
    <source>
        <dbReference type="ARBA" id="ARBA00006817"/>
    </source>
</evidence>
<dbReference type="OrthoDB" id="9815653at2"/>
<dbReference type="InterPro" id="IPR023393">
    <property type="entry name" value="START-like_dom_sf"/>
</dbReference>
<dbReference type="SUPFAM" id="SSF55961">
    <property type="entry name" value="Bet v1-like"/>
    <property type="match status" value="1"/>
</dbReference>
<evidence type="ECO:0000313" key="3">
    <source>
        <dbReference type="EMBL" id="TQL34934.1"/>
    </source>
</evidence>